<dbReference type="InterPro" id="IPR015020">
    <property type="entry name" value="Rv2525c-like_Glyco_Hydro-like"/>
</dbReference>
<reference evidence="2 3" key="2">
    <citation type="submission" date="2017-10" db="EMBL/GenBank/DDBJ databases">
        <title>Genome analyses suggest a sexual origin of heterokaryosis in a supposedly ancient asexual fungus.</title>
        <authorList>
            <person name="Corradi N."/>
            <person name="Sedzielewska K."/>
            <person name="Noel J."/>
            <person name="Charron P."/>
            <person name="Farinelli L."/>
            <person name="Marton T."/>
            <person name="Kruger M."/>
            <person name="Pelin A."/>
            <person name="Brachmann A."/>
            <person name="Corradi N."/>
        </authorList>
    </citation>
    <scope>NUCLEOTIDE SEQUENCE [LARGE SCALE GENOMIC DNA]</scope>
    <source>
        <strain evidence="2 3">A1</strain>
    </source>
</reference>
<accession>A0A2N0QHR1</accession>
<gene>
    <name evidence="2" type="ORF">RhiirA1_485874</name>
</gene>
<name>A0A2N0QHR1_9GLOM</name>
<evidence type="ECO:0000259" key="1">
    <source>
        <dbReference type="Pfam" id="PF08924"/>
    </source>
</evidence>
<protein>
    <submittedName>
        <fullName evidence="2">Glycoside hydrolase</fullName>
    </submittedName>
</protein>
<reference evidence="2 3" key="1">
    <citation type="submission" date="2017-10" db="EMBL/GenBank/DDBJ databases">
        <title>Extensive intraspecific genome diversity in a model arbuscular mycorrhizal fungus.</title>
        <authorList>
            <person name="Chen E.C.H."/>
            <person name="Morin E."/>
            <person name="Baudet D."/>
            <person name="Noel J."/>
            <person name="Ndikumana S."/>
            <person name="Charron P."/>
            <person name="St-Onge C."/>
            <person name="Giorgi J."/>
            <person name="Grigoriev I.V."/>
            <person name="Roux C."/>
            <person name="Martin F.M."/>
            <person name="Corradi N."/>
        </authorList>
    </citation>
    <scope>NUCLEOTIDE SEQUENCE [LARGE SCALE GENOMIC DNA]</scope>
    <source>
        <strain evidence="2 3">A1</strain>
    </source>
</reference>
<feature type="domain" description="Rv2525c-like glycoside hydrolase-like" evidence="1">
    <location>
        <begin position="3"/>
        <end position="104"/>
    </location>
</feature>
<feature type="non-terminal residue" evidence="2">
    <location>
        <position position="1"/>
    </location>
</feature>
<evidence type="ECO:0000313" key="2">
    <source>
        <dbReference type="EMBL" id="PKC50596.1"/>
    </source>
</evidence>
<proteinExistence type="predicted"/>
<dbReference type="SUPFAM" id="SSF51445">
    <property type="entry name" value="(Trans)glycosidases"/>
    <property type="match status" value="1"/>
</dbReference>
<dbReference type="InterPro" id="IPR017853">
    <property type="entry name" value="GH"/>
</dbReference>
<dbReference type="Pfam" id="PF08924">
    <property type="entry name" value="Rv2525c_GlyHyd-like"/>
    <property type="match status" value="1"/>
</dbReference>
<comment type="caution">
    <text evidence="2">The sequence shown here is derived from an EMBL/GenBank/DDBJ whole genome shotgun (WGS) entry which is preliminary data.</text>
</comment>
<keyword evidence="2" id="KW-0378">Hydrolase</keyword>
<dbReference type="GO" id="GO:0016787">
    <property type="term" value="F:hydrolase activity"/>
    <property type="evidence" value="ECO:0007669"/>
    <property type="project" value="UniProtKB-KW"/>
</dbReference>
<dbReference type="EMBL" id="LLXH01009546">
    <property type="protein sequence ID" value="PKC50596.1"/>
    <property type="molecule type" value="Genomic_DNA"/>
</dbReference>
<organism evidence="2 3">
    <name type="scientific">Rhizophagus irregularis</name>
    <dbReference type="NCBI Taxonomy" id="588596"/>
    <lineage>
        <taxon>Eukaryota</taxon>
        <taxon>Fungi</taxon>
        <taxon>Fungi incertae sedis</taxon>
        <taxon>Mucoromycota</taxon>
        <taxon>Glomeromycotina</taxon>
        <taxon>Glomeromycetes</taxon>
        <taxon>Glomerales</taxon>
        <taxon>Glomeraceae</taxon>
        <taxon>Rhizophagus</taxon>
    </lineage>
</organism>
<dbReference type="AlphaFoldDB" id="A0A2N0QHR1"/>
<dbReference type="Proteomes" id="UP000232688">
    <property type="component" value="Unassembled WGS sequence"/>
</dbReference>
<dbReference type="Gene3D" id="3.20.20.80">
    <property type="entry name" value="Glycosidases"/>
    <property type="match status" value="1"/>
</dbReference>
<evidence type="ECO:0000313" key="3">
    <source>
        <dbReference type="Proteomes" id="UP000232688"/>
    </source>
</evidence>
<dbReference type="VEuPathDB" id="FungiDB:RhiirA1_485874"/>
<sequence>YLTRVEGSSEGLTKEEISLLHNSGTKILPIYNDFRRAVGANQGRVVAMTAAYHAKRLGIQKGTPIFMNVEQFFEVDSAWIRGLVNYLYNSDYKPGFYFDSTEGNFTTAYCEAVQLDKKISNQAVLWSAEPDLGVTNVEDAPDYNPATPECDANVWAWQYGHDSEVCPIDTNLVDSRLLQMLY</sequence>